<dbReference type="PANTHER" id="PTHR10943">
    <property type="entry name" value="26S PROTEASOME NON-ATPASE REGULATORY SUBUNIT"/>
    <property type="match status" value="1"/>
</dbReference>
<evidence type="ECO:0000259" key="3">
    <source>
        <dbReference type="Pfam" id="PF18004"/>
    </source>
</evidence>
<dbReference type="GO" id="GO:0005634">
    <property type="term" value="C:nucleus"/>
    <property type="evidence" value="ECO:0007669"/>
    <property type="project" value="TreeGrafter"/>
</dbReference>
<evidence type="ECO:0000256" key="1">
    <source>
        <dbReference type="ARBA" id="ARBA00022737"/>
    </source>
</evidence>
<evidence type="ECO:0000313" key="5">
    <source>
        <dbReference type="Proteomes" id="UP001163046"/>
    </source>
</evidence>
<dbReference type="EMBL" id="MU827336">
    <property type="protein sequence ID" value="KAJ7353954.1"/>
    <property type="molecule type" value="Genomic_DNA"/>
</dbReference>
<dbReference type="InterPro" id="IPR040623">
    <property type="entry name" value="RPN2_C"/>
</dbReference>
<dbReference type="GO" id="GO:0034515">
    <property type="term" value="C:proteasome storage granule"/>
    <property type="evidence" value="ECO:0007669"/>
    <property type="project" value="TreeGrafter"/>
</dbReference>
<proteinExistence type="predicted"/>
<feature type="domain" description="26S proteasome regulatory subunit RPN2 C-terminal" evidence="3">
    <location>
        <begin position="3"/>
        <end position="84"/>
    </location>
</feature>
<organism evidence="4 5">
    <name type="scientific">Desmophyllum pertusum</name>
    <dbReference type="NCBI Taxonomy" id="174260"/>
    <lineage>
        <taxon>Eukaryota</taxon>
        <taxon>Metazoa</taxon>
        <taxon>Cnidaria</taxon>
        <taxon>Anthozoa</taxon>
        <taxon>Hexacorallia</taxon>
        <taxon>Scleractinia</taxon>
        <taxon>Caryophylliina</taxon>
        <taxon>Caryophylliidae</taxon>
        <taxon>Desmophyllum</taxon>
    </lineage>
</organism>
<gene>
    <name evidence="4" type="primary">PSMD1_4</name>
    <name evidence="4" type="ORF">OS493_031097</name>
</gene>
<sequence length="116" mass="13110">EKEGEKDKNDEESTIEKSEKESSEKMEEEEPDFELLENPARVLPAQLKVISLPEDSRYMPLKQVNIGGIVMMTDSKSDEPEDLIEPLPASSPMGIGAEEDEEEPEPPEPFEYVDED</sequence>
<dbReference type="AlphaFoldDB" id="A0A9W9YMZ3"/>
<feature type="non-terminal residue" evidence="4">
    <location>
        <position position="116"/>
    </location>
</feature>
<name>A0A9W9YMZ3_9CNID</name>
<accession>A0A9W9YMZ3</accession>
<dbReference type="OrthoDB" id="5973869at2759"/>
<feature type="compositionally biased region" description="Acidic residues" evidence="2">
    <location>
        <begin position="26"/>
        <end position="35"/>
    </location>
</feature>
<dbReference type="Pfam" id="PF18004">
    <property type="entry name" value="RPN2_C"/>
    <property type="match status" value="1"/>
</dbReference>
<feature type="compositionally biased region" description="Acidic residues" evidence="2">
    <location>
        <begin position="97"/>
        <end position="116"/>
    </location>
</feature>
<feature type="compositionally biased region" description="Basic and acidic residues" evidence="2">
    <location>
        <begin position="1"/>
        <end position="25"/>
    </location>
</feature>
<keyword evidence="1" id="KW-0677">Repeat</keyword>
<dbReference type="GO" id="GO:0043161">
    <property type="term" value="P:proteasome-mediated ubiquitin-dependent protein catabolic process"/>
    <property type="evidence" value="ECO:0007669"/>
    <property type="project" value="TreeGrafter"/>
</dbReference>
<evidence type="ECO:0000256" key="2">
    <source>
        <dbReference type="SAM" id="MobiDB-lite"/>
    </source>
</evidence>
<reference evidence="4" key="1">
    <citation type="submission" date="2023-01" db="EMBL/GenBank/DDBJ databases">
        <title>Genome assembly of the deep-sea coral Lophelia pertusa.</title>
        <authorList>
            <person name="Herrera S."/>
            <person name="Cordes E."/>
        </authorList>
    </citation>
    <scope>NUCLEOTIDE SEQUENCE</scope>
    <source>
        <strain evidence="4">USNM1676648</strain>
        <tissue evidence="4">Polyp</tissue>
    </source>
</reference>
<dbReference type="PANTHER" id="PTHR10943:SF2">
    <property type="entry name" value="26S PROTEASOME NON-ATPASE REGULATORY SUBUNIT 1"/>
    <property type="match status" value="1"/>
</dbReference>
<feature type="region of interest" description="Disordered" evidence="2">
    <location>
        <begin position="1"/>
        <end position="39"/>
    </location>
</feature>
<protein>
    <submittedName>
        <fullName evidence="4">26S proteasome non-ATPase regulatory subunit 1</fullName>
    </submittedName>
</protein>
<feature type="region of interest" description="Disordered" evidence="2">
    <location>
        <begin position="75"/>
        <end position="116"/>
    </location>
</feature>
<keyword evidence="5" id="KW-1185">Reference proteome</keyword>
<comment type="caution">
    <text evidence="4">The sequence shown here is derived from an EMBL/GenBank/DDBJ whole genome shotgun (WGS) entry which is preliminary data.</text>
</comment>
<dbReference type="Proteomes" id="UP001163046">
    <property type="component" value="Unassembled WGS sequence"/>
</dbReference>
<evidence type="ECO:0000313" key="4">
    <source>
        <dbReference type="EMBL" id="KAJ7353954.1"/>
    </source>
</evidence>
<dbReference type="GO" id="GO:0008540">
    <property type="term" value="C:proteasome regulatory particle, base subcomplex"/>
    <property type="evidence" value="ECO:0007669"/>
    <property type="project" value="TreeGrafter"/>
</dbReference>
<keyword evidence="4" id="KW-0647">Proteasome</keyword>